<protein>
    <recommendedName>
        <fullName evidence="3">N-acetyltransferase domain-containing protein</fullName>
    </recommendedName>
</protein>
<accession>A0A9W9CKI5</accession>
<dbReference type="SUPFAM" id="SSF55729">
    <property type="entry name" value="Acyl-CoA N-acyltransferases (Nat)"/>
    <property type="match status" value="1"/>
</dbReference>
<reference evidence="1" key="1">
    <citation type="submission" date="2022-10" db="EMBL/GenBank/DDBJ databases">
        <title>Tapping the CABI collections for fungal endophytes: first genome assemblies for Collariella, Neodidymelliopsis, Ascochyta clinopodiicola, Didymella pomorum, Didymosphaeria variabile, Neocosmospora piperis and Neocucurbitaria cava.</title>
        <authorList>
            <person name="Hill R."/>
        </authorList>
    </citation>
    <scope>NUCLEOTIDE SEQUENCE</scope>
    <source>
        <strain evidence="1">IMI 356814</strain>
    </source>
</reference>
<dbReference type="PANTHER" id="PTHR42791">
    <property type="entry name" value="GNAT FAMILY ACETYLTRANSFERASE"/>
    <property type="match status" value="1"/>
</dbReference>
<dbReference type="InterPro" id="IPR052523">
    <property type="entry name" value="Trichothecene_AcTrans"/>
</dbReference>
<organism evidence="1 2">
    <name type="scientific">Neocucurbitaria cava</name>
    <dbReference type="NCBI Taxonomy" id="798079"/>
    <lineage>
        <taxon>Eukaryota</taxon>
        <taxon>Fungi</taxon>
        <taxon>Dikarya</taxon>
        <taxon>Ascomycota</taxon>
        <taxon>Pezizomycotina</taxon>
        <taxon>Dothideomycetes</taxon>
        <taxon>Pleosporomycetidae</taxon>
        <taxon>Pleosporales</taxon>
        <taxon>Pleosporineae</taxon>
        <taxon>Cucurbitariaceae</taxon>
        <taxon>Neocucurbitaria</taxon>
    </lineage>
</organism>
<comment type="caution">
    <text evidence="1">The sequence shown here is derived from an EMBL/GenBank/DDBJ whole genome shotgun (WGS) entry which is preliminary data.</text>
</comment>
<dbReference type="AlphaFoldDB" id="A0A9W9CKI5"/>
<gene>
    <name evidence="1" type="ORF">N0V83_007558</name>
</gene>
<proteinExistence type="predicted"/>
<dbReference type="Gene3D" id="3.40.630.30">
    <property type="match status" value="1"/>
</dbReference>
<dbReference type="EMBL" id="JAPEUY010000013">
    <property type="protein sequence ID" value="KAJ4367028.1"/>
    <property type="molecule type" value="Genomic_DNA"/>
</dbReference>
<name>A0A9W9CKI5_9PLEO</name>
<sequence>MELILRTATAADLDDLANIACAAFPADPQWDYRFPRRKEFPDDTYRCTREGYKSMLEEDGVAINVITTDVHGAQQPIALAVWELMFEETSNFLDIANCDDRRDADFKRMKAFDDACFKAKKTFFDDVYGDQQIHLRILATHPDWQRHGAGTKHCNWGLDLAYDHRIPVTVLSSPLGGQLYTYLKFETLGFFKVQVEGEEEKLSIGAMVKHYKDDDGELEKRF</sequence>
<dbReference type="Proteomes" id="UP001140560">
    <property type="component" value="Unassembled WGS sequence"/>
</dbReference>
<dbReference type="OrthoDB" id="4738875at2759"/>
<dbReference type="PANTHER" id="PTHR42791:SF2">
    <property type="entry name" value="N-ACETYLTRANSFERASE DOMAIN-CONTAINING PROTEIN"/>
    <property type="match status" value="1"/>
</dbReference>
<evidence type="ECO:0008006" key="3">
    <source>
        <dbReference type="Google" id="ProtNLM"/>
    </source>
</evidence>
<dbReference type="InterPro" id="IPR016181">
    <property type="entry name" value="Acyl_CoA_acyltransferase"/>
</dbReference>
<keyword evidence="2" id="KW-1185">Reference proteome</keyword>
<evidence type="ECO:0000313" key="1">
    <source>
        <dbReference type="EMBL" id="KAJ4367028.1"/>
    </source>
</evidence>
<evidence type="ECO:0000313" key="2">
    <source>
        <dbReference type="Proteomes" id="UP001140560"/>
    </source>
</evidence>